<dbReference type="PANTHER" id="PTHR30330:SF1">
    <property type="entry name" value="AMINO-ACID CARRIER PROTEIN ALST"/>
    <property type="match status" value="1"/>
</dbReference>
<evidence type="ECO:0000256" key="2">
    <source>
        <dbReference type="ARBA" id="ARBA00009261"/>
    </source>
</evidence>
<feature type="transmembrane region" description="Helical" evidence="8">
    <location>
        <begin position="411"/>
        <end position="435"/>
    </location>
</feature>
<name>A0ABW6ZXF6_9HYPH</name>
<keyword evidence="4" id="KW-1003">Cell membrane</keyword>
<dbReference type="Pfam" id="PF01235">
    <property type="entry name" value="Na_Ala_symp"/>
    <property type="match status" value="1"/>
</dbReference>
<keyword evidence="8" id="KW-0997">Cell inner membrane</keyword>
<gene>
    <name evidence="9" type="ORF">V5F32_09410</name>
</gene>
<keyword evidence="5 8" id="KW-0812">Transmembrane</keyword>
<dbReference type="NCBIfam" id="TIGR00835">
    <property type="entry name" value="agcS"/>
    <property type="match status" value="1"/>
</dbReference>
<evidence type="ECO:0000313" key="10">
    <source>
        <dbReference type="Proteomes" id="UP001604002"/>
    </source>
</evidence>
<reference evidence="9 10" key="1">
    <citation type="submission" date="2024-02" db="EMBL/GenBank/DDBJ databases">
        <title>Expansion and revision of Xanthobacter and proposal of Roseixanthobacter gen. nov.</title>
        <authorList>
            <person name="Soltysiak M.P.M."/>
            <person name="Jalihal A."/>
            <person name="Ory A."/>
            <person name="Chrisophersen C."/>
            <person name="Lee A.D."/>
            <person name="Boulton J."/>
            <person name="Springer M."/>
        </authorList>
    </citation>
    <scope>NUCLEOTIDE SEQUENCE [LARGE SCALE GENOMIC DNA]</scope>
    <source>
        <strain evidence="9 10">23A</strain>
    </source>
</reference>
<dbReference type="RefSeq" id="WP_393992282.1">
    <property type="nucleotide sequence ID" value="NZ_JBAFVH010000005.1"/>
</dbReference>
<evidence type="ECO:0000256" key="7">
    <source>
        <dbReference type="ARBA" id="ARBA00023136"/>
    </source>
</evidence>
<feature type="transmembrane region" description="Helical" evidence="8">
    <location>
        <begin position="380"/>
        <end position="399"/>
    </location>
</feature>
<feature type="transmembrane region" description="Helical" evidence="8">
    <location>
        <begin position="206"/>
        <end position="224"/>
    </location>
</feature>
<feature type="transmembrane region" description="Helical" evidence="8">
    <location>
        <begin position="347"/>
        <end position="368"/>
    </location>
</feature>
<evidence type="ECO:0000256" key="6">
    <source>
        <dbReference type="ARBA" id="ARBA00022989"/>
    </source>
</evidence>
<feature type="transmembrane region" description="Helical" evidence="8">
    <location>
        <begin position="182"/>
        <end position="200"/>
    </location>
</feature>
<protein>
    <submittedName>
        <fullName evidence="9">Sodium:alanine symporter family protein</fullName>
    </submittedName>
</protein>
<dbReference type="InterPro" id="IPR001463">
    <property type="entry name" value="Na/Ala_symport"/>
</dbReference>
<comment type="similarity">
    <text evidence="2 8">Belongs to the alanine or glycine:cation symporter (AGCS) (TC 2.A.25) family.</text>
</comment>
<evidence type="ECO:0000256" key="8">
    <source>
        <dbReference type="RuleBase" id="RU363064"/>
    </source>
</evidence>
<proteinExistence type="inferred from homology"/>
<evidence type="ECO:0000256" key="3">
    <source>
        <dbReference type="ARBA" id="ARBA00022448"/>
    </source>
</evidence>
<comment type="subcellular location">
    <subcellularLocation>
        <location evidence="8">Cell inner membrane</location>
        <topology evidence="8">Multi-pass membrane protein</topology>
    </subcellularLocation>
    <subcellularLocation>
        <location evidence="1">Cell membrane</location>
        <topology evidence="1">Multi-pass membrane protein</topology>
    </subcellularLocation>
</comment>
<dbReference type="PRINTS" id="PR00175">
    <property type="entry name" value="NAALASMPORT"/>
</dbReference>
<dbReference type="Gene3D" id="1.20.1740.10">
    <property type="entry name" value="Amino acid/polyamine transporter I"/>
    <property type="match status" value="1"/>
</dbReference>
<keyword evidence="6 8" id="KW-1133">Transmembrane helix</keyword>
<organism evidence="9 10">
    <name type="scientific">Xanthobacter oligotrophicus</name>
    <dbReference type="NCBI Taxonomy" id="2607286"/>
    <lineage>
        <taxon>Bacteria</taxon>
        <taxon>Pseudomonadati</taxon>
        <taxon>Pseudomonadota</taxon>
        <taxon>Alphaproteobacteria</taxon>
        <taxon>Hyphomicrobiales</taxon>
        <taxon>Xanthobacteraceae</taxon>
        <taxon>Xanthobacter</taxon>
    </lineage>
</organism>
<feature type="transmembrane region" description="Helical" evidence="8">
    <location>
        <begin position="12"/>
        <end position="30"/>
    </location>
</feature>
<evidence type="ECO:0000313" key="9">
    <source>
        <dbReference type="EMBL" id="MFG1372378.1"/>
    </source>
</evidence>
<accession>A0ABW6ZXF6</accession>
<feature type="transmembrane region" description="Helical" evidence="8">
    <location>
        <begin position="141"/>
        <end position="161"/>
    </location>
</feature>
<dbReference type="PROSITE" id="PS00873">
    <property type="entry name" value="NA_ALANINE_SYMP"/>
    <property type="match status" value="1"/>
</dbReference>
<evidence type="ECO:0000256" key="4">
    <source>
        <dbReference type="ARBA" id="ARBA00022475"/>
    </source>
</evidence>
<dbReference type="Proteomes" id="UP001604002">
    <property type="component" value="Unassembled WGS sequence"/>
</dbReference>
<feature type="transmembrane region" description="Helical" evidence="8">
    <location>
        <begin position="300"/>
        <end position="322"/>
    </location>
</feature>
<dbReference type="EMBL" id="JBAFVH010000005">
    <property type="protein sequence ID" value="MFG1372378.1"/>
    <property type="molecule type" value="Genomic_DNA"/>
</dbReference>
<sequence>MDALIDVLNTIFWGYILIYGLLAVGVYFTFRLRLIQVLHFPEMLRSVLRADVTDKSGITPFQALCTSLASRVGTGNIAGVAVALTLGGPGAIFWMWVVAALGMATAFAESTLAQLYKVKDEQGRYRGGPAFYIARGLKAPWAGGVFSVCLILSFGLVFNAVQANSIADAMQGAFGVPKLGTGLVIAALSGVIIFGGIAAIARTAELVVPFMALAYVVLALYALVTHLGAVPAMLGHIVGSAFGLEPAAGGVSGAVAAAMLNGVKRGLFSNEAGMGSAPNIAAVATPDPHHPVSQGFVQSLGVFIDTIVICTATALLILLSGVELGTATGTQLTQAALEAHVGGLGRYFVAIAIFFFAFTSIIGNYSYAENALVFLGHGHVSGVVLLRIGVLAMVVWGAVQSVATVFNAADASMGLMASINLVAIVLLSGTVVRLAQDYLAKRKAGVEPVFIAADMPDLPPGVDGEIWKRRG</sequence>
<dbReference type="PANTHER" id="PTHR30330">
    <property type="entry name" value="AGSS FAMILY TRANSPORTER, SODIUM-ALANINE"/>
    <property type="match status" value="1"/>
</dbReference>
<keyword evidence="10" id="KW-1185">Reference proteome</keyword>
<keyword evidence="8" id="KW-0769">Symport</keyword>
<evidence type="ECO:0000256" key="5">
    <source>
        <dbReference type="ARBA" id="ARBA00022692"/>
    </source>
</evidence>
<feature type="transmembrane region" description="Helical" evidence="8">
    <location>
        <begin position="77"/>
        <end position="97"/>
    </location>
</feature>
<keyword evidence="7 8" id="KW-0472">Membrane</keyword>
<keyword evidence="3 8" id="KW-0813">Transport</keyword>
<evidence type="ECO:0000256" key="1">
    <source>
        <dbReference type="ARBA" id="ARBA00004651"/>
    </source>
</evidence>
<comment type="caution">
    <text evidence="9">The sequence shown here is derived from an EMBL/GenBank/DDBJ whole genome shotgun (WGS) entry which is preliminary data.</text>
</comment>